<protein>
    <recommendedName>
        <fullName evidence="11">Cation transporter</fullName>
    </recommendedName>
</protein>
<dbReference type="EMBL" id="MFNF01000011">
    <property type="protein sequence ID" value="OGH03828.1"/>
    <property type="molecule type" value="Genomic_DNA"/>
</dbReference>
<dbReference type="PANTHER" id="PTHR32063:SF24">
    <property type="entry name" value="CATION EFFLUX SYSTEM (ACRB_ACRD_ACRF FAMILY)"/>
    <property type="match status" value="1"/>
</dbReference>
<dbReference type="SUPFAM" id="SSF82714">
    <property type="entry name" value="Multidrug efflux transporter AcrB TolC docking domain, DN and DC subdomains"/>
    <property type="match status" value="2"/>
</dbReference>
<comment type="caution">
    <text evidence="9">The sequence shown here is derived from an EMBL/GenBank/DDBJ whole genome shotgun (WGS) entry which is preliminary data.</text>
</comment>
<dbReference type="AlphaFoldDB" id="A0A1F6H0A5"/>
<dbReference type="Gene3D" id="3.30.70.1440">
    <property type="entry name" value="Multidrug efflux transporter AcrB pore domain"/>
    <property type="match status" value="1"/>
</dbReference>
<keyword evidence="3" id="KW-0813">Transport</keyword>
<dbReference type="InterPro" id="IPR027463">
    <property type="entry name" value="AcrB_DN_DC_subdom"/>
</dbReference>
<comment type="similarity">
    <text evidence="2">Belongs to the resistance-nodulation-cell division (RND) (TC 2.A.6) family.</text>
</comment>
<evidence type="ECO:0000256" key="4">
    <source>
        <dbReference type="ARBA" id="ARBA00022475"/>
    </source>
</evidence>
<evidence type="ECO:0000256" key="3">
    <source>
        <dbReference type="ARBA" id="ARBA00022448"/>
    </source>
</evidence>
<dbReference type="PRINTS" id="PR00702">
    <property type="entry name" value="ACRIFLAVINRP"/>
</dbReference>
<keyword evidence="4" id="KW-1003">Cell membrane</keyword>
<evidence type="ECO:0000256" key="8">
    <source>
        <dbReference type="SAM" id="Phobius"/>
    </source>
</evidence>
<keyword evidence="5 8" id="KW-0812">Transmembrane</keyword>
<feature type="transmembrane region" description="Helical" evidence="8">
    <location>
        <begin position="347"/>
        <end position="363"/>
    </location>
</feature>
<evidence type="ECO:0000313" key="10">
    <source>
        <dbReference type="Proteomes" id="UP000177583"/>
    </source>
</evidence>
<feature type="transmembrane region" description="Helical" evidence="8">
    <location>
        <begin position="396"/>
        <end position="415"/>
    </location>
</feature>
<accession>A0A1F6H0A5</accession>
<dbReference type="Gene3D" id="3.30.2090.10">
    <property type="entry name" value="Multidrug efflux transporter AcrB TolC docking domain, DN and DC subdomains"/>
    <property type="match status" value="2"/>
</dbReference>
<evidence type="ECO:0000256" key="5">
    <source>
        <dbReference type="ARBA" id="ARBA00022692"/>
    </source>
</evidence>
<dbReference type="Gene3D" id="3.30.70.1430">
    <property type="entry name" value="Multidrug efflux transporter AcrB pore domain"/>
    <property type="match status" value="2"/>
</dbReference>
<dbReference type="NCBIfam" id="TIGR00914">
    <property type="entry name" value="2A0601"/>
    <property type="match status" value="1"/>
</dbReference>
<dbReference type="SUPFAM" id="SSF82866">
    <property type="entry name" value="Multidrug efflux transporter AcrB transmembrane domain"/>
    <property type="match status" value="2"/>
</dbReference>
<keyword evidence="6 8" id="KW-1133">Transmembrane helix</keyword>
<feature type="transmembrane region" description="Helical" evidence="8">
    <location>
        <begin position="1009"/>
        <end position="1032"/>
    </location>
</feature>
<reference evidence="9 10" key="1">
    <citation type="journal article" date="2016" name="Nat. Commun.">
        <title>Thousands of microbial genomes shed light on interconnected biogeochemical processes in an aquifer system.</title>
        <authorList>
            <person name="Anantharaman K."/>
            <person name="Brown C.T."/>
            <person name="Hug L.A."/>
            <person name="Sharon I."/>
            <person name="Castelle C.J."/>
            <person name="Probst A.J."/>
            <person name="Thomas B.C."/>
            <person name="Singh A."/>
            <person name="Wilkins M.J."/>
            <person name="Karaoz U."/>
            <person name="Brodie E.L."/>
            <person name="Williams K.H."/>
            <person name="Hubbard S.S."/>
            <person name="Banfield J.F."/>
        </authorList>
    </citation>
    <scope>NUCLEOTIDE SEQUENCE [LARGE SCALE GENOMIC DNA]</scope>
</reference>
<dbReference type="GO" id="GO:0042910">
    <property type="term" value="F:xenobiotic transmembrane transporter activity"/>
    <property type="evidence" value="ECO:0007669"/>
    <property type="project" value="TreeGrafter"/>
</dbReference>
<evidence type="ECO:0000256" key="2">
    <source>
        <dbReference type="ARBA" id="ARBA00010942"/>
    </source>
</evidence>
<dbReference type="Pfam" id="PF00873">
    <property type="entry name" value="ACR_tran"/>
    <property type="match status" value="1"/>
</dbReference>
<dbReference type="InterPro" id="IPR001036">
    <property type="entry name" value="Acrflvin-R"/>
</dbReference>
<feature type="transmembrane region" description="Helical" evidence="8">
    <location>
        <begin position="540"/>
        <end position="557"/>
    </location>
</feature>
<dbReference type="PANTHER" id="PTHR32063">
    <property type="match status" value="1"/>
</dbReference>
<dbReference type="SUPFAM" id="SSF82693">
    <property type="entry name" value="Multidrug efflux transporter AcrB pore domain, PN1, PN2, PC1 and PC2 subdomains"/>
    <property type="match status" value="2"/>
</dbReference>
<name>A0A1F6H0A5_9PROT</name>
<dbReference type="Proteomes" id="UP000177583">
    <property type="component" value="Unassembled WGS sequence"/>
</dbReference>
<dbReference type="Gene3D" id="1.20.1640.10">
    <property type="entry name" value="Multidrug efflux transporter AcrB transmembrane domain"/>
    <property type="match status" value="2"/>
</dbReference>
<feature type="transmembrane region" description="Helical" evidence="8">
    <location>
        <begin position="931"/>
        <end position="956"/>
    </location>
</feature>
<organism evidence="9 10">
    <name type="scientific">Candidatus Lambdaproteobacteria bacterium RIFOXYD2_FULL_56_26</name>
    <dbReference type="NCBI Taxonomy" id="1817773"/>
    <lineage>
        <taxon>Bacteria</taxon>
        <taxon>Pseudomonadati</taxon>
        <taxon>Pseudomonadota</taxon>
        <taxon>Candidatus Lambdaproteobacteria</taxon>
    </lineage>
</organism>
<evidence type="ECO:0000256" key="1">
    <source>
        <dbReference type="ARBA" id="ARBA00004651"/>
    </source>
</evidence>
<feature type="transmembrane region" description="Helical" evidence="8">
    <location>
        <begin position="906"/>
        <end position="925"/>
    </location>
</feature>
<dbReference type="InterPro" id="IPR004763">
    <property type="entry name" value="CusA-like"/>
</dbReference>
<proteinExistence type="inferred from homology"/>
<feature type="transmembrane region" description="Helical" evidence="8">
    <location>
        <begin position="976"/>
        <end position="997"/>
    </location>
</feature>
<dbReference type="GO" id="GO:0008324">
    <property type="term" value="F:monoatomic cation transmembrane transporter activity"/>
    <property type="evidence" value="ECO:0007669"/>
    <property type="project" value="InterPro"/>
</dbReference>
<feature type="transmembrane region" description="Helical" evidence="8">
    <location>
        <begin position="12"/>
        <end position="31"/>
    </location>
</feature>
<dbReference type="GO" id="GO:0005886">
    <property type="term" value="C:plasma membrane"/>
    <property type="evidence" value="ECO:0007669"/>
    <property type="project" value="UniProtKB-SubCell"/>
</dbReference>
<gene>
    <name evidence="9" type="ORF">A2557_11850</name>
</gene>
<keyword evidence="7 8" id="KW-0472">Membrane</keyword>
<feature type="transmembrane region" description="Helical" evidence="8">
    <location>
        <begin position="482"/>
        <end position="508"/>
    </location>
</feature>
<dbReference type="Gene3D" id="3.30.70.1320">
    <property type="entry name" value="Multidrug efflux transporter AcrB pore domain like"/>
    <property type="match status" value="1"/>
</dbReference>
<evidence type="ECO:0000256" key="7">
    <source>
        <dbReference type="ARBA" id="ARBA00023136"/>
    </source>
</evidence>
<feature type="transmembrane region" description="Helical" evidence="8">
    <location>
        <begin position="449"/>
        <end position="470"/>
    </location>
</feature>
<evidence type="ECO:0000256" key="6">
    <source>
        <dbReference type="ARBA" id="ARBA00022989"/>
    </source>
</evidence>
<comment type="subcellular location">
    <subcellularLocation>
        <location evidence="1">Cell membrane</location>
        <topology evidence="1">Multi-pass membrane protein</topology>
    </subcellularLocation>
</comment>
<feature type="transmembrane region" description="Helical" evidence="8">
    <location>
        <begin position="370"/>
        <end position="390"/>
    </location>
</feature>
<evidence type="ECO:0000313" key="9">
    <source>
        <dbReference type="EMBL" id="OGH03828.1"/>
    </source>
</evidence>
<sequence length="1048" mass="114758">MINKLIRASVEQWGLVFVLTLALALLGWFSFQTLPIDAVPDITNKQVQINSAVPGLIPEEIESYVSFPIESAMGGIPGLQEVRSISRFGLSQVTLIFNEDADIYLVRQLVSEKLQNVKDQLPPGVQPQLGPLTTGLGEIFFYSLQSRNPEKDPQKRLAQLMELKALNEWHIKPRLLTVKGVAEINTIGGFEKSVYVKPDLEKMARYGIHLRELVQALEQNNRNTGGGYIQQTAEQLLVQAQGMIESPDAIQSIVIKRLSNLETVTIGQVAAVGLDKEQRTGAALVNGKESVIGTVLMLFGENSRTVALEVGAKVEEIRQGLPLEVELQVLYNRSVLVNKTLTTVEKNLTFGAFLVMVILLLLIGQVRVALITAATIPLALLSTFILMRWFNISGNLMSLGALDFGIIIDGAVIVMDNCIRKVDEKAISRDRQLSRSEIRETVIEATTEIRAAAGFGQLIVLIVFLPIFALTGVEAKMFVPMASTFCFALGAAFLISFTTIPALAAQFLRGKPKQRPNRLLGLLERGYGKMINLALGWKKTVLGLGLLAIVSGVWLFSQLGADFLPQLDEGSIAIQFVRPTNINIDQSIAMQAMSEGLIGQFEEVSLAFSRIGTAEVATDPMGVNLSDTYVLLKPHDQWPKHEGAVWSKLELLEAIQTKLNFSIPGQTMIFSQPIQLRFNELLEGVRSDVALKIYGDDLEQLDQIASQAEEIIRKIPGAGDVEKEVQGKSPVLQIRPDITALQGFGIPKDNILSTVETAIGGVKVGDIFEGVMRFPIVVRLSERDRQDLEQIGKLPVGVSENLTVPLQEVASIGIRETSGDIRRDAFRKRTALLINVRNRDTQSFVEEAKAQVQSQIELPAGVFVEWGGSFKNLALAKERLMVVVPIALVLIFMMIYMAFRSLIQTVMIFTCVPMSLVGGVLGLQLNQLDFSISAAIGFITLSGIAVLNGVVLISFFNRLKLDGLTGDELIRKGTRLRLRPVLMTATAAAFGFLPMMFSTGAGAEVQRPLASVVVGGIVLATLLTLIVLPVLYRLLEHRMQVAESSLGH</sequence>
<evidence type="ECO:0008006" key="11">
    <source>
        <dbReference type="Google" id="ProtNLM"/>
    </source>
</evidence>
<feature type="transmembrane region" description="Helical" evidence="8">
    <location>
        <begin position="880"/>
        <end position="899"/>
    </location>
</feature>